<feature type="compositionally biased region" description="Basic and acidic residues" evidence="1">
    <location>
        <begin position="93"/>
        <end position="109"/>
    </location>
</feature>
<dbReference type="AlphaFoldDB" id="A0AAD1XH23"/>
<feature type="region of interest" description="Disordered" evidence="1">
    <location>
        <begin position="88"/>
        <end position="124"/>
    </location>
</feature>
<feature type="compositionally biased region" description="Polar residues" evidence="1">
    <location>
        <begin position="115"/>
        <end position="124"/>
    </location>
</feature>
<sequence>MKKADYVNSNPCLLSNHREKIHNIKMKTRRKSKHKSRSRVLVIHISGSLERLQEGKTLDIYKVQRPQSTRSMSKLPQNVSQKKLFGLHISIPTKEKSQKNPTKTTEKKPQRLSVPRSNNKYGKYLNTNRNHQRRLSKGNKLYVKRILKQNKEYRQLQMKRFSNSVEKAPNLRESRNEEDPLLQLQINKNRKDSKQLSALMDKKQTKTYKKYLNVVSNTCDFRTFLKKDQPITRRRRNRGSTDLPVKNNIIISPKNYQPQDLKELHYFSSTRGTSNGLRENMDPSHNRGTCSSIKTSQHSKTESRYSKQMETKMAEHIIDSSFMKKLINQIVASE</sequence>
<accession>A0AAD1XH23</accession>
<evidence type="ECO:0000313" key="3">
    <source>
        <dbReference type="Proteomes" id="UP001295684"/>
    </source>
</evidence>
<dbReference type="EMBL" id="CAMPGE010013858">
    <property type="protein sequence ID" value="CAI2372566.1"/>
    <property type="molecule type" value="Genomic_DNA"/>
</dbReference>
<feature type="region of interest" description="Disordered" evidence="1">
    <location>
        <begin position="271"/>
        <end position="303"/>
    </location>
</feature>
<proteinExistence type="predicted"/>
<keyword evidence="3" id="KW-1185">Reference proteome</keyword>
<dbReference type="Proteomes" id="UP001295684">
    <property type="component" value="Unassembled WGS sequence"/>
</dbReference>
<gene>
    <name evidence="2" type="ORF">ECRASSUSDP1_LOCUS13897</name>
</gene>
<protein>
    <submittedName>
        <fullName evidence="2">Uncharacterized protein</fullName>
    </submittedName>
</protein>
<name>A0AAD1XH23_EUPCR</name>
<evidence type="ECO:0000313" key="2">
    <source>
        <dbReference type="EMBL" id="CAI2372566.1"/>
    </source>
</evidence>
<reference evidence="2" key="1">
    <citation type="submission" date="2023-07" db="EMBL/GenBank/DDBJ databases">
        <authorList>
            <consortium name="AG Swart"/>
            <person name="Singh M."/>
            <person name="Singh A."/>
            <person name="Seah K."/>
            <person name="Emmerich C."/>
        </authorList>
    </citation>
    <scope>NUCLEOTIDE SEQUENCE</scope>
    <source>
        <strain evidence="2">DP1</strain>
    </source>
</reference>
<evidence type="ECO:0000256" key="1">
    <source>
        <dbReference type="SAM" id="MobiDB-lite"/>
    </source>
</evidence>
<feature type="compositionally biased region" description="Polar residues" evidence="1">
    <location>
        <begin position="286"/>
        <end position="298"/>
    </location>
</feature>
<comment type="caution">
    <text evidence="2">The sequence shown here is derived from an EMBL/GenBank/DDBJ whole genome shotgun (WGS) entry which is preliminary data.</text>
</comment>
<organism evidence="2 3">
    <name type="scientific">Euplotes crassus</name>
    <dbReference type="NCBI Taxonomy" id="5936"/>
    <lineage>
        <taxon>Eukaryota</taxon>
        <taxon>Sar</taxon>
        <taxon>Alveolata</taxon>
        <taxon>Ciliophora</taxon>
        <taxon>Intramacronucleata</taxon>
        <taxon>Spirotrichea</taxon>
        <taxon>Hypotrichia</taxon>
        <taxon>Euplotida</taxon>
        <taxon>Euplotidae</taxon>
        <taxon>Moneuplotes</taxon>
    </lineage>
</organism>